<dbReference type="InterPro" id="IPR045621">
    <property type="entry name" value="BPD_transp_1_N"/>
</dbReference>
<protein>
    <submittedName>
        <fullName evidence="9">ABC transporter permease</fullName>
    </submittedName>
</protein>
<evidence type="ECO:0000256" key="5">
    <source>
        <dbReference type="ARBA" id="ARBA00022989"/>
    </source>
</evidence>
<name>A0AA46TJ40_9ACTN</name>
<keyword evidence="6 7" id="KW-0472">Membrane</keyword>
<dbReference type="SUPFAM" id="SSF161098">
    <property type="entry name" value="MetI-like"/>
    <property type="match status" value="1"/>
</dbReference>
<evidence type="ECO:0000313" key="9">
    <source>
        <dbReference type="EMBL" id="UYM06063.1"/>
    </source>
</evidence>
<feature type="domain" description="ABC transmembrane type-1" evidence="8">
    <location>
        <begin position="118"/>
        <end position="323"/>
    </location>
</feature>
<gene>
    <name evidence="9" type="ORF">L0C25_03035</name>
</gene>
<dbReference type="AlphaFoldDB" id="A0AA46TJ40"/>
<dbReference type="KEGG" id="sgrg:L0C25_03035"/>
<dbReference type="InterPro" id="IPR000515">
    <property type="entry name" value="MetI-like"/>
</dbReference>
<evidence type="ECO:0000313" key="10">
    <source>
        <dbReference type="Proteomes" id="UP001164390"/>
    </source>
</evidence>
<evidence type="ECO:0000256" key="2">
    <source>
        <dbReference type="ARBA" id="ARBA00022448"/>
    </source>
</evidence>
<dbReference type="GO" id="GO:0071916">
    <property type="term" value="F:dipeptide transmembrane transporter activity"/>
    <property type="evidence" value="ECO:0007669"/>
    <property type="project" value="TreeGrafter"/>
</dbReference>
<keyword evidence="5 7" id="KW-1133">Transmembrane helix</keyword>
<keyword evidence="4 7" id="KW-0812">Transmembrane</keyword>
<feature type="transmembrane region" description="Helical" evidence="7">
    <location>
        <begin position="250"/>
        <end position="276"/>
    </location>
</feature>
<sequence length="335" mass="35652">MTDPPVTAASDASSNPGSAGRLRGLRYLARRLTHFVISLVVLVTGAFLMVELVPGDAAQTSAGANASGELVEQRRVELGLDRPLPERYVRLWTGMATGDLGESTTLRVPVSEVLKVRLPATLELALLAVFLILLLAVPIGLAAGALTRGGRRPMLEAGYTSTATVLSVIPEFLLGVGLVYVFAVQTDLLPVAGRSGPASYVLPVAALVGGSTAALSRIVRAETLNVLDQDYVRTARAKRMSWIRLYLRHVLPNILTTTLTLSGLLLGGMMAGTVLVENIFAWPGLGATIVQAIISKDYPLVQAIVITYGILILLINLVIDLLLMVVDPRTTLRES</sequence>
<reference evidence="9" key="1">
    <citation type="submission" date="2022-01" db="EMBL/GenBank/DDBJ databases">
        <title>Nocardioidaceae gen. sp. A5X3R13.</title>
        <authorList>
            <person name="Lopez Marin M.A."/>
            <person name="Uhlik O."/>
        </authorList>
    </citation>
    <scope>NUCLEOTIDE SEQUENCE</scope>
    <source>
        <strain evidence="9">A5X3R13</strain>
    </source>
</reference>
<feature type="transmembrane region" description="Helical" evidence="7">
    <location>
        <begin position="32"/>
        <end position="50"/>
    </location>
</feature>
<dbReference type="Gene3D" id="1.10.3720.10">
    <property type="entry name" value="MetI-like"/>
    <property type="match status" value="1"/>
</dbReference>
<keyword evidence="10" id="KW-1185">Reference proteome</keyword>
<feature type="transmembrane region" description="Helical" evidence="7">
    <location>
        <begin position="305"/>
        <end position="326"/>
    </location>
</feature>
<dbReference type="Proteomes" id="UP001164390">
    <property type="component" value="Chromosome"/>
</dbReference>
<keyword evidence="2 7" id="KW-0813">Transport</keyword>
<proteinExistence type="inferred from homology"/>
<comment type="subcellular location">
    <subcellularLocation>
        <location evidence="1 7">Cell membrane</location>
        <topology evidence="1 7">Multi-pass membrane protein</topology>
    </subcellularLocation>
</comment>
<dbReference type="PANTHER" id="PTHR43163:SF6">
    <property type="entry name" value="DIPEPTIDE TRANSPORT SYSTEM PERMEASE PROTEIN DPPB-RELATED"/>
    <property type="match status" value="1"/>
</dbReference>
<keyword evidence="3" id="KW-1003">Cell membrane</keyword>
<evidence type="ECO:0000256" key="6">
    <source>
        <dbReference type="ARBA" id="ARBA00023136"/>
    </source>
</evidence>
<evidence type="ECO:0000259" key="8">
    <source>
        <dbReference type="PROSITE" id="PS50928"/>
    </source>
</evidence>
<accession>A0AA46TJ40</accession>
<dbReference type="InterPro" id="IPR035906">
    <property type="entry name" value="MetI-like_sf"/>
</dbReference>
<dbReference type="PANTHER" id="PTHR43163">
    <property type="entry name" value="DIPEPTIDE TRANSPORT SYSTEM PERMEASE PROTEIN DPPB-RELATED"/>
    <property type="match status" value="1"/>
</dbReference>
<evidence type="ECO:0000256" key="4">
    <source>
        <dbReference type="ARBA" id="ARBA00022692"/>
    </source>
</evidence>
<dbReference type="RefSeq" id="WP_271634911.1">
    <property type="nucleotide sequence ID" value="NZ_CP094970.1"/>
</dbReference>
<feature type="transmembrane region" description="Helical" evidence="7">
    <location>
        <begin position="200"/>
        <end position="219"/>
    </location>
</feature>
<comment type="similarity">
    <text evidence="7">Belongs to the binding-protein-dependent transport system permease family.</text>
</comment>
<dbReference type="Pfam" id="PF00528">
    <property type="entry name" value="BPD_transp_1"/>
    <property type="match status" value="1"/>
</dbReference>
<feature type="transmembrane region" description="Helical" evidence="7">
    <location>
        <begin position="158"/>
        <end position="180"/>
    </location>
</feature>
<evidence type="ECO:0000256" key="3">
    <source>
        <dbReference type="ARBA" id="ARBA00022475"/>
    </source>
</evidence>
<dbReference type="EMBL" id="CP094970">
    <property type="protein sequence ID" value="UYM06063.1"/>
    <property type="molecule type" value="Genomic_DNA"/>
</dbReference>
<dbReference type="GO" id="GO:0005886">
    <property type="term" value="C:plasma membrane"/>
    <property type="evidence" value="ECO:0007669"/>
    <property type="project" value="UniProtKB-SubCell"/>
</dbReference>
<dbReference type="CDD" id="cd06261">
    <property type="entry name" value="TM_PBP2"/>
    <property type="match status" value="1"/>
</dbReference>
<evidence type="ECO:0000256" key="1">
    <source>
        <dbReference type="ARBA" id="ARBA00004651"/>
    </source>
</evidence>
<dbReference type="PROSITE" id="PS50928">
    <property type="entry name" value="ABC_TM1"/>
    <property type="match status" value="1"/>
</dbReference>
<dbReference type="Pfam" id="PF19300">
    <property type="entry name" value="BPD_transp_1_N"/>
    <property type="match status" value="1"/>
</dbReference>
<organism evidence="9 10">
    <name type="scientific">Solicola gregarius</name>
    <dbReference type="NCBI Taxonomy" id="2908642"/>
    <lineage>
        <taxon>Bacteria</taxon>
        <taxon>Bacillati</taxon>
        <taxon>Actinomycetota</taxon>
        <taxon>Actinomycetes</taxon>
        <taxon>Propionibacteriales</taxon>
        <taxon>Nocardioidaceae</taxon>
        <taxon>Solicola</taxon>
    </lineage>
</organism>
<feature type="transmembrane region" description="Helical" evidence="7">
    <location>
        <begin position="124"/>
        <end position="146"/>
    </location>
</feature>
<evidence type="ECO:0000256" key="7">
    <source>
        <dbReference type="RuleBase" id="RU363032"/>
    </source>
</evidence>